<dbReference type="Gene3D" id="2.60.120.200">
    <property type="match status" value="1"/>
</dbReference>
<protein>
    <recommendedName>
        <fullName evidence="3">LamG-like jellyroll fold domain-containing protein</fullName>
    </recommendedName>
</protein>
<name>A0ABV2SDX6_9GAMM</name>
<accession>A0ABV2SDX6</accession>
<dbReference type="RefSeq" id="WP_354009840.1">
    <property type="nucleotide sequence ID" value="NZ_JBEWTA010000001.1"/>
</dbReference>
<dbReference type="SUPFAM" id="SSF49899">
    <property type="entry name" value="Concanavalin A-like lectins/glucanases"/>
    <property type="match status" value="1"/>
</dbReference>
<dbReference type="Proteomes" id="UP001549366">
    <property type="component" value="Unassembled WGS sequence"/>
</dbReference>
<evidence type="ECO:0000313" key="1">
    <source>
        <dbReference type="EMBL" id="MET4755416.1"/>
    </source>
</evidence>
<dbReference type="Pfam" id="PF13385">
    <property type="entry name" value="Laminin_G_3"/>
    <property type="match status" value="1"/>
</dbReference>
<organism evidence="1 2">
    <name type="scientific">Endozoicomonas lisbonensis</name>
    <dbReference type="NCBI Taxonomy" id="3120522"/>
    <lineage>
        <taxon>Bacteria</taxon>
        <taxon>Pseudomonadati</taxon>
        <taxon>Pseudomonadota</taxon>
        <taxon>Gammaproteobacteria</taxon>
        <taxon>Oceanospirillales</taxon>
        <taxon>Endozoicomonadaceae</taxon>
        <taxon>Endozoicomonas</taxon>
    </lineage>
</organism>
<keyword evidence="2" id="KW-1185">Reference proteome</keyword>
<dbReference type="InterPro" id="IPR013320">
    <property type="entry name" value="ConA-like_dom_sf"/>
</dbReference>
<dbReference type="EMBL" id="JBEWTB010000002">
    <property type="protein sequence ID" value="MET4755416.1"/>
    <property type="molecule type" value="Genomic_DNA"/>
</dbReference>
<comment type="caution">
    <text evidence="1">The sequence shown here is derived from an EMBL/GenBank/DDBJ whole genome shotgun (WGS) entry which is preliminary data.</text>
</comment>
<reference evidence="1 2" key="1">
    <citation type="submission" date="2024-06" db="EMBL/GenBank/DDBJ databases">
        <title>Genomic Encyclopedia of Type Strains, Phase V (KMG-V): Genome sequencing to study the core and pangenomes of soil and plant-associated prokaryotes.</title>
        <authorList>
            <person name="Whitman W."/>
        </authorList>
    </citation>
    <scope>NUCLEOTIDE SEQUENCE [LARGE SCALE GENOMIC DNA]</scope>
    <source>
        <strain evidence="1 2">NE40</strain>
    </source>
</reference>
<gene>
    <name evidence="1" type="ORF">V5J35_000608</name>
</gene>
<evidence type="ECO:0008006" key="3">
    <source>
        <dbReference type="Google" id="ProtNLM"/>
    </source>
</evidence>
<evidence type="ECO:0000313" key="2">
    <source>
        <dbReference type="Proteomes" id="UP001549366"/>
    </source>
</evidence>
<proteinExistence type="predicted"/>
<sequence>MSDFTDLVNSLKPLAWYRLNETEGSTLKDSARFYDASMTDVQLQESLSLFPGTSGVHFNGNTSLATTDVHSALQIVGDITVAGLIKPTGSMSGSKYLFHCSTSGEGRSENFLWGFGIRDGKFRWFHEYSTGSNIALTGVSFDFQLNTEYFYVAVRDTANKTVHFYINGELKESLAYASDADGGEFCPLMIGGTEPGGSNFEGDAADLMVFDYQLTAEQVMALYTAGTNTTIIKQYQVSGTIREADQPVEKDVIACTWDTGKLLARTRSDSAGNYQLIWESYDKEVLVVALDDWGSAWQPDTLYQTGDIIRPTTFTGYVYECTVSGTSDSDEPQWWTESDEQQGIGTAQFKVKPFNRPLAHAPVIPELVPES</sequence>